<dbReference type="Proteomes" id="UP001155241">
    <property type="component" value="Unassembled WGS sequence"/>
</dbReference>
<organism evidence="11 12">
    <name type="scientific">Aeoliella straminimaris</name>
    <dbReference type="NCBI Taxonomy" id="2954799"/>
    <lineage>
        <taxon>Bacteria</taxon>
        <taxon>Pseudomonadati</taxon>
        <taxon>Planctomycetota</taxon>
        <taxon>Planctomycetia</taxon>
        <taxon>Pirellulales</taxon>
        <taxon>Lacipirellulaceae</taxon>
        <taxon>Aeoliella</taxon>
    </lineage>
</organism>
<reference evidence="11" key="1">
    <citation type="submission" date="2022-06" db="EMBL/GenBank/DDBJ databases">
        <title>Aeoliella straminimaris, a novel planctomycete from sediments.</title>
        <authorList>
            <person name="Vitorino I.R."/>
            <person name="Lage O.M."/>
        </authorList>
    </citation>
    <scope>NUCLEOTIDE SEQUENCE</scope>
    <source>
        <strain evidence="11">ICT_H6.2</strain>
    </source>
</reference>
<dbReference type="InterPro" id="IPR017441">
    <property type="entry name" value="Protein_kinase_ATP_BS"/>
</dbReference>
<dbReference type="PROSITE" id="PS00678">
    <property type="entry name" value="WD_REPEATS_1"/>
    <property type="match status" value="1"/>
</dbReference>
<keyword evidence="4 8" id="KW-0547">Nucleotide-binding</keyword>
<dbReference type="InterPro" id="IPR000719">
    <property type="entry name" value="Prot_kinase_dom"/>
</dbReference>
<proteinExistence type="predicted"/>
<feature type="domain" description="Protein kinase" evidence="10">
    <location>
        <begin position="87"/>
        <end position="390"/>
    </location>
</feature>
<dbReference type="PANTHER" id="PTHR43289">
    <property type="entry name" value="MITOGEN-ACTIVATED PROTEIN KINASE KINASE KINASE 20-RELATED"/>
    <property type="match status" value="1"/>
</dbReference>
<dbReference type="Pfam" id="PF00400">
    <property type="entry name" value="WD40"/>
    <property type="match status" value="1"/>
</dbReference>
<dbReference type="PROSITE" id="PS00107">
    <property type="entry name" value="PROTEIN_KINASE_ATP"/>
    <property type="match status" value="1"/>
</dbReference>
<dbReference type="GO" id="GO:0005524">
    <property type="term" value="F:ATP binding"/>
    <property type="evidence" value="ECO:0007669"/>
    <property type="project" value="UniProtKB-UniRule"/>
</dbReference>
<evidence type="ECO:0000256" key="6">
    <source>
        <dbReference type="ARBA" id="ARBA00022840"/>
    </source>
</evidence>
<comment type="caution">
    <text evidence="11">The sequence shown here is derived from an EMBL/GenBank/DDBJ whole genome shotgun (WGS) entry which is preliminary data.</text>
</comment>
<dbReference type="Gene3D" id="3.30.200.20">
    <property type="entry name" value="Phosphorylase Kinase, domain 1"/>
    <property type="match status" value="1"/>
</dbReference>
<keyword evidence="12" id="KW-1185">Reference proteome</keyword>
<dbReference type="AlphaFoldDB" id="A0A9X2FFJ9"/>
<keyword evidence="2" id="KW-0808">Transferase</keyword>
<dbReference type="InterPro" id="IPR011009">
    <property type="entry name" value="Kinase-like_dom_sf"/>
</dbReference>
<dbReference type="InterPro" id="IPR019775">
    <property type="entry name" value="WD40_repeat_CS"/>
</dbReference>
<dbReference type="Pfam" id="PF00069">
    <property type="entry name" value="Pkinase"/>
    <property type="match status" value="1"/>
</dbReference>
<keyword evidence="3" id="KW-0677">Repeat</keyword>
<dbReference type="EMBL" id="JAMXLR010000020">
    <property type="protein sequence ID" value="MCO6043186.1"/>
    <property type="molecule type" value="Genomic_DNA"/>
</dbReference>
<feature type="region of interest" description="Disordered" evidence="9">
    <location>
        <begin position="445"/>
        <end position="464"/>
    </location>
</feature>
<evidence type="ECO:0000313" key="12">
    <source>
        <dbReference type="Proteomes" id="UP001155241"/>
    </source>
</evidence>
<name>A0A9X2FFJ9_9BACT</name>
<evidence type="ECO:0000259" key="10">
    <source>
        <dbReference type="PROSITE" id="PS50011"/>
    </source>
</evidence>
<sequence length="1232" mass="135177">MSDLSAARSIFLRAIELGSPDERSELVHAACGDDSELRGRVDALLKAYDDPDSFFDGPIAGDASQGDAPTIDLPKMSERSGTVVGRYKLLQEIGEGGFGVVYMAQQTEPVERKVALKIIKPGMDSRQVIARFEAERQALALMDHQNIARVLDAGTTEAGLPYFVMELVKGVPITKYCDDNKLTPRQRLDLFLPVCRAIQHAHQKGVIHRDIKPSNVLVALYDGCPVPKVIDFGIAKATQQRLTERTMFTELGQVIGTFEYMSPEQAEMNQLDIDTRSDIYSLGVLLYELLTGTTPITQNQFREAGLVEMLRTIRETEPPKPSTRLSETGDALATISAVRQTEPVRLAQLVRGDLDWIVMKALEKDRSRRYESANDLAADIERHLHQEPVLAAAPSASYRMRKFVSRNKPAVTTAALLALLLLGFGLVSTYQAQVAKRSETRARLAEQDAKQSLDREQQARTEAEEDRVRAELAEATATSNKEQALDQLARSEYEQARAVRLLGEPGARFQALDLLNRAEELRSRSSIQAMLEANSSEAVLPTQPELRSEAVAALLKADGHVTHQWDGMTHGVSPNGIFLGSLWIDPAAMSGGMRVVDVQSTQRIYDESGEAAKKVLGIALAVGPDGKRLAAFQTDGHTIKLIDTTNHKVERTLSMPEKATASGRDMTFSPDGRWLLVGSGILNAKLVLWDLDDGTQVEGKIIGEVKQMPVASTAFGPHGKLLAWASEAQEVILWSLLDGKEQKKLGLPLRLDGGIDFSSDGTTLVVHGFDRKQEGSAGKDNPSQIRQGSLLLWDIQDGKEIARYSTSLAKLPKLLDLSDDGRRVAIGQLTGSIDVLSLETGEHFPLNHGAMLQTIQWTADSKQLITAGPGKAKLWQLSDANVLKRRTLETRSGEATITRFALSPESKEVAVEFAGVSKVGLFELGSGRRLTELENPSSASPTTWLTFVPGGEQLLRFGLREILLWNLDGDRKPRRIELKEYNELFYSVGFLSDGAMLVGGQKAYVPEVINLLSGESVWSREKRMLGASVRVSRDGQLVVSHDETFETHPRSIAVRKLPSGELLSQFPSFSNAWSISTRIEISPENRWVLELGTAGPILPFSGHAMGSAGIVNALGADDQPWEAVLWDTQTGVEYWRVAGNSTANAVVFSPDGRYLAISQRDGKVLLWDVAAKQELFNWLAWPQVTSQPVLSHQIAFTANGDELVATDEGSPAIILLSLKMLKRELAEMGLGW</sequence>
<evidence type="ECO:0000256" key="3">
    <source>
        <dbReference type="ARBA" id="ARBA00022737"/>
    </source>
</evidence>
<evidence type="ECO:0000256" key="7">
    <source>
        <dbReference type="PROSITE-ProRule" id="PRU00221"/>
    </source>
</evidence>
<dbReference type="InterPro" id="IPR001680">
    <property type="entry name" value="WD40_rpt"/>
</dbReference>
<accession>A0A9X2FFJ9</accession>
<evidence type="ECO:0000256" key="9">
    <source>
        <dbReference type="SAM" id="MobiDB-lite"/>
    </source>
</evidence>
<keyword evidence="5 11" id="KW-0418">Kinase</keyword>
<dbReference type="InterPro" id="IPR011044">
    <property type="entry name" value="Quino_amine_DH_bsu"/>
</dbReference>
<evidence type="ECO:0000256" key="8">
    <source>
        <dbReference type="PROSITE-ProRule" id="PRU10141"/>
    </source>
</evidence>
<protein>
    <submittedName>
        <fullName evidence="11">Protein kinase</fullName>
    </submittedName>
</protein>
<evidence type="ECO:0000256" key="5">
    <source>
        <dbReference type="ARBA" id="ARBA00022777"/>
    </source>
</evidence>
<dbReference type="InterPro" id="IPR015943">
    <property type="entry name" value="WD40/YVTN_repeat-like_dom_sf"/>
</dbReference>
<dbReference type="PROSITE" id="PS50011">
    <property type="entry name" value="PROTEIN_KINASE_DOM"/>
    <property type="match status" value="1"/>
</dbReference>
<dbReference type="PROSITE" id="PS50082">
    <property type="entry name" value="WD_REPEATS_2"/>
    <property type="match status" value="1"/>
</dbReference>
<dbReference type="PANTHER" id="PTHR43289:SF6">
    <property type="entry name" value="SERINE_THREONINE-PROTEIN KINASE NEKL-3"/>
    <property type="match status" value="1"/>
</dbReference>
<dbReference type="SUPFAM" id="SSF56112">
    <property type="entry name" value="Protein kinase-like (PK-like)"/>
    <property type="match status" value="1"/>
</dbReference>
<evidence type="ECO:0000256" key="1">
    <source>
        <dbReference type="ARBA" id="ARBA00022574"/>
    </source>
</evidence>
<dbReference type="GO" id="GO:0004674">
    <property type="term" value="F:protein serine/threonine kinase activity"/>
    <property type="evidence" value="ECO:0007669"/>
    <property type="project" value="TreeGrafter"/>
</dbReference>
<dbReference type="PROSITE" id="PS00108">
    <property type="entry name" value="PROTEIN_KINASE_ST"/>
    <property type="match status" value="1"/>
</dbReference>
<evidence type="ECO:0000313" key="11">
    <source>
        <dbReference type="EMBL" id="MCO6043186.1"/>
    </source>
</evidence>
<dbReference type="SMART" id="SM00320">
    <property type="entry name" value="WD40"/>
    <property type="match status" value="4"/>
</dbReference>
<dbReference type="InterPro" id="IPR008271">
    <property type="entry name" value="Ser/Thr_kinase_AS"/>
</dbReference>
<evidence type="ECO:0000256" key="4">
    <source>
        <dbReference type="ARBA" id="ARBA00022741"/>
    </source>
</evidence>
<dbReference type="CDD" id="cd14014">
    <property type="entry name" value="STKc_PknB_like"/>
    <property type="match status" value="1"/>
</dbReference>
<feature type="binding site" evidence="8">
    <location>
        <position position="117"/>
    </location>
    <ligand>
        <name>ATP</name>
        <dbReference type="ChEBI" id="CHEBI:30616"/>
    </ligand>
</feature>
<keyword evidence="1 7" id="KW-0853">WD repeat</keyword>
<dbReference type="Gene3D" id="2.130.10.10">
    <property type="entry name" value="YVTN repeat-like/Quinoprotein amine dehydrogenase"/>
    <property type="match status" value="3"/>
</dbReference>
<keyword evidence="6 8" id="KW-0067">ATP-binding</keyword>
<evidence type="ECO:0000256" key="2">
    <source>
        <dbReference type="ARBA" id="ARBA00022679"/>
    </source>
</evidence>
<dbReference type="Gene3D" id="1.10.510.10">
    <property type="entry name" value="Transferase(Phosphotransferase) domain 1"/>
    <property type="match status" value="1"/>
</dbReference>
<dbReference type="SUPFAM" id="SSF50969">
    <property type="entry name" value="YVTN repeat-like/Quinoprotein amine dehydrogenase"/>
    <property type="match status" value="1"/>
</dbReference>
<dbReference type="RefSeq" id="WP_252851285.1">
    <property type="nucleotide sequence ID" value="NZ_JAMXLR010000020.1"/>
</dbReference>
<feature type="repeat" description="WD" evidence="7">
    <location>
        <begin position="1136"/>
        <end position="1177"/>
    </location>
</feature>
<dbReference type="SMART" id="SM00220">
    <property type="entry name" value="S_TKc"/>
    <property type="match status" value="1"/>
</dbReference>
<gene>
    <name evidence="11" type="ORF">NG895_04650</name>
</gene>
<dbReference type="SUPFAM" id="SSF82171">
    <property type="entry name" value="DPP6 N-terminal domain-like"/>
    <property type="match status" value="1"/>
</dbReference>